<reference evidence="8 9" key="1">
    <citation type="journal article" date="2016" name="Biochim. Biophys. Acta">
        <title>Characterization of red-shifted phycobilisomes isolated from the chlorophyll f-containing cyanobacterium Halomicronema hongdechloris.</title>
        <authorList>
            <person name="Li Y."/>
            <person name="Lin Y."/>
            <person name="Garvey C.J."/>
            <person name="Birch D."/>
            <person name="Corkery R.W."/>
            <person name="Loughlin P.C."/>
            <person name="Scheer H."/>
            <person name="Willows R.D."/>
            <person name="Chen M."/>
        </authorList>
    </citation>
    <scope>NUCLEOTIDE SEQUENCE [LARGE SCALE GENOMIC DNA]</scope>
    <source>
        <strain evidence="8 9">C2206</strain>
    </source>
</reference>
<evidence type="ECO:0000256" key="6">
    <source>
        <dbReference type="ARBA" id="ARBA00038437"/>
    </source>
</evidence>
<dbReference type="Proteomes" id="UP000191901">
    <property type="component" value="Chromosome"/>
</dbReference>
<dbReference type="Pfam" id="PF22590">
    <property type="entry name" value="Cas3-like_C_2"/>
    <property type="match status" value="1"/>
</dbReference>
<dbReference type="InterPro" id="IPR017575">
    <property type="entry name" value="CRISPR-assoc_helicase_Cas3"/>
</dbReference>
<dbReference type="GO" id="GO:0016787">
    <property type="term" value="F:hydrolase activity"/>
    <property type="evidence" value="ECO:0007669"/>
    <property type="project" value="UniProtKB-KW"/>
</dbReference>
<dbReference type="EMBL" id="CP021983">
    <property type="protein sequence ID" value="ASC71710.1"/>
    <property type="molecule type" value="Genomic_DNA"/>
</dbReference>
<protein>
    <submittedName>
        <fullName evidence="8">ATP-dependent RNA helicase SrmB</fullName>
        <ecNumber evidence="8">3.6.4.13</ecNumber>
    </submittedName>
</protein>
<dbReference type="InterPro" id="IPR050079">
    <property type="entry name" value="DEAD_box_RNA_helicase"/>
</dbReference>
<evidence type="ECO:0000313" key="8">
    <source>
        <dbReference type="EMBL" id="ASC71710.1"/>
    </source>
</evidence>
<dbReference type="EC" id="3.6.4.13" evidence="8"/>
<evidence type="ECO:0000256" key="1">
    <source>
        <dbReference type="ARBA" id="ARBA00022741"/>
    </source>
</evidence>
<evidence type="ECO:0000256" key="3">
    <source>
        <dbReference type="ARBA" id="ARBA00022806"/>
    </source>
</evidence>
<dbReference type="SMART" id="SM00490">
    <property type="entry name" value="HELICc"/>
    <property type="match status" value="1"/>
</dbReference>
<feature type="domain" description="Helicase ATP-binding" evidence="7">
    <location>
        <begin position="68"/>
        <end position="255"/>
    </location>
</feature>
<keyword evidence="2 8" id="KW-0378">Hydrolase</keyword>
<evidence type="ECO:0000256" key="2">
    <source>
        <dbReference type="ARBA" id="ARBA00022801"/>
    </source>
</evidence>
<accession>A0A1Z3HN44</accession>
<dbReference type="GO" id="GO:0005829">
    <property type="term" value="C:cytosol"/>
    <property type="evidence" value="ECO:0007669"/>
    <property type="project" value="TreeGrafter"/>
</dbReference>
<dbReference type="KEGG" id="hhg:XM38_026640"/>
<dbReference type="GO" id="GO:0051607">
    <property type="term" value="P:defense response to virus"/>
    <property type="evidence" value="ECO:0007669"/>
    <property type="project" value="UniProtKB-KW"/>
</dbReference>
<evidence type="ECO:0000259" key="7">
    <source>
        <dbReference type="PROSITE" id="PS51192"/>
    </source>
</evidence>
<keyword evidence="1" id="KW-0547">Nucleotide-binding</keyword>
<sequence>MKVFLKPLYSKLNDGPGNCPLGCQEKCRVAENSDLKPLKGQSCALSLHQALTWEAVVQGDTDVIFNTAATGDGKSLAATLPILLNKNLRMVGMYPTIELVDDQDRSHRDSDTRKGWHSTFGLNAEKRIDRLYGEELSRRVRDGESNRFQELRKAIENKPLILTNPDIFHLITHFQYKNPAYGDFELPLLMAEFPDFWLFDEFHIFGPHQESAVINSMGFIRRSQRRKRRFLFTSATPKDSFVKQLKAADFGEPKIIPGNYSDHPQDGYRKILEPVELEFMQLKKQDVLEWLQGKYHEVYEWLANEQRGRGLIILNSVAQAGRVVDLLKGLFQNSVEVEEISGRMDRASRQVTQEKLKHSRKPVLVIGTSAVDVGVDFKIHLLIFESSDSATVIQRLGRLGRHEGFKHYRAIALLPEYASWILGKLKKQLTEGASVDREELRDTIIDAFDAPKEFQEYRREWGVVQAQGMLSQLKAKEYAKVMQPVYERIAKDLQPLYGSNIIGFAQRKLRDYDKSVAEAIQTELIRFRGGTSIQAAVWDENRFYTYDLLRLLPYTLVEVLDEAEFLEAAYRRGYRDYTFQYAQVFLKVQRWVDERIDIQLRTGRDSSELQCCDLILLGKLRLSQHPQADVINCMSRKKFLSFLVPGDYWKVRDALRVGPLFGLYPLLDSSEKSYACAFGQDALLLKALRNGRLSKLCRQNSAPMFF</sequence>
<proteinExistence type="inferred from homology"/>
<dbReference type="PANTHER" id="PTHR47959:SF13">
    <property type="entry name" value="ATP-DEPENDENT RNA HELICASE RHLE"/>
    <property type="match status" value="1"/>
</dbReference>
<dbReference type="InterPro" id="IPR027417">
    <property type="entry name" value="P-loop_NTPase"/>
</dbReference>
<dbReference type="STRING" id="1641165.XM38_14370"/>
<dbReference type="Pfam" id="PF00270">
    <property type="entry name" value="DEAD"/>
    <property type="match status" value="1"/>
</dbReference>
<dbReference type="OrthoDB" id="415697at2"/>
<dbReference type="InterPro" id="IPR001650">
    <property type="entry name" value="Helicase_C-like"/>
</dbReference>
<dbReference type="InterPro" id="IPR011545">
    <property type="entry name" value="DEAD/DEAH_box_helicase_dom"/>
</dbReference>
<keyword evidence="4" id="KW-0067">ATP-binding</keyword>
<name>A0A1Z3HN44_9CYAN</name>
<dbReference type="PANTHER" id="PTHR47959">
    <property type="entry name" value="ATP-DEPENDENT RNA HELICASE RHLE-RELATED"/>
    <property type="match status" value="1"/>
</dbReference>
<dbReference type="AlphaFoldDB" id="A0A1Z3HN44"/>
<dbReference type="SUPFAM" id="SSF52540">
    <property type="entry name" value="P-loop containing nucleoside triphosphate hydrolases"/>
    <property type="match status" value="1"/>
</dbReference>
<dbReference type="Gene3D" id="3.40.50.300">
    <property type="entry name" value="P-loop containing nucleotide triphosphate hydrolases"/>
    <property type="match status" value="2"/>
</dbReference>
<evidence type="ECO:0000256" key="4">
    <source>
        <dbReference type="ARBA" id="ARBA00022840"/>
    </source>
</evidence>
<dbReference type="NCBIfam" id="TIGR03158">
    <property type="entry name" value="cas3_cyano"/>
    <property type="match status" value="1"/>
</dbReference>
<organism evidence="8 9">
    <name type="scientific">Halomicronema hongdechloris C2206</name>
    <dbReference type="NCBI Taxonomy" id="1641165"/>
    <lineage>
        <taxon>Bacteria</taxon>
        <taxon>Bacillati</taxon>
        <taxon>Cyanobacteriota</taxon>
        <taxon>Cyanophyceae</taxon>
        <taxon>Nodosilineales</taxon>
        <taxon>Nodosilineaceae</taxon>
        <taxon>Halomicronema</taxon>
    </lineage>
</organism>
<keyword evidence="9" id="KW-1185">Reference proteome</keyword>
<dbReference type="InterPro" id="IPR014001">
    <property type="entry name" value="Helicase_ATP-bd"/>
</dbReference>
<gene>
    <name evidence="8" type="primary">srmB</name>
    <name evidence="8" type="ORF">XM38_026640</name>
</gene>
<dbReference type="GO" id="GO:0003724">
    <property type="term" value="F:RNA helicase activity"/>
    <property type="evidence" value="ECO:0007669"/>
    <property type="project" value="UniProtKB-EC"/>
</dbReference>
<comment type="similarity">
    <text evidence="6">Belongs to the DEAD box helicase family.</text>
</comment>
<dbReference type="GO" id="GO:0003676">
    <property type="term" value="F:nucleic acid binding"/>
    <property type="evidence" value="ECO:0007669"/>
    <property type="project" value="InterPro"/>
</dbReference>
<evidence type="ECO:0000256" key="5">
    <source>
        <dbReference type="ARBA" id="ARBA00023118"/>
    </source>
</evidence>
<keyword evidence="5" id="KW-0051">Antiviral defense</keyword>
<keyword evidence="3 8" id="KW-0347">Helicase</keyword>
<evidence type="ECO:0000313" key="9">
    <source>
        <dbReference type="Proteomes" id="UP000191901"/>
    </source>
</evidence>
<dbReference type="PROSITE" id="PS51192">
    <property type="entry name" value="HELICASE_ATP_BIND_1"/>
    <property type="match status" value="1"/>
</dbReference>
<dbReference type="InterPro" id="IPR054712">
    <property type="entry name" value="Cas3-like_dom"/>
</dbReference>
<dbReference type="GO" id="GO:0005524">
    <property type="term" value="F:ATP binding"/>
    <property type="evidence" value="ECO:0007669"/>
    <property type="project" value="UniProtKB-KW"/>
</dbReference>
<dbReference type="RefSeq" id="WP_088430038.1">
    <property type="nucleotide sequence ID" value="NZ_CP021983.2"/>
</dbReference>